<keyword evidence="1" id="KW-1133">Transmembrane helix</keyword>
<keyword evidence="1" id="KW-0812">Transmembrane</keyword>
<sequence>MRPIHNFMLFTVFCCPKFCISHIHKLLQSYQIRLPFLRTLSKKLHSLAHKRRYHIFTIITNAFHTTCFCLSFYNTIFFVFYSTRCAMPIIQNNYFNIRHVLNEQLNHSLEFSAPMSFKFVTNISIALPHYKVTSFRFSMTKLFFFSVINKP</sequence>
<keyword evidence="3" id="KW-1185">Reference proteome</keyword>
<organism evidence="2 3">
    <name type="scientific">Chrysodeixis includens</name>
    <name type="common">Soybean looper</name>
    <name type="synonym">Pseudoplusia includens</name>
    <dbReference type="NCBI Taxonomy" id="689277"/>
    <lineage>
        <taxon>Eukaryota</taxon>
        <taxon>Metazoa</taxon>
        <taxon>Ecdysozoa</taxon>
        <taxon>Arthropoda</taxon>
        <taxon>Hexapoda</taxon>
        <taxon>Insecta</taxon>
        <taxon>Pterygota</taxon>
        <taxon>Neoptera</taxon>
        <taxon>Endopterygota</taxon>
        <taxon>Lepidoptera</taxon>
        <taxon>Glossata</taxon>
        <taxon>Ditrysia</taxon>
        <taxon>Noctuoidea</taxon>
        <taxon>Noctuidae</taxon>
        <taxon>Plusiinae</taxon>
        <taxon>Chrysodeixis</taxon>
    </lineage>
</organism>
<gene>
    <name evidence="2" type="ORF">CINC_LOCUS8476</name>
</gene>
<evidence type="ECO:0000313" key="3">
    <source>
        <dbReference type="Proteomes" id="UP001154114"/>
    </source>
</evidence>
<dbReference type="AlphaFoldDB" id="A0A9N8L5U6"/>
<protein>
    <submittedName>
        <fullName evidence="2">Uncharacterized protein</fullName>
    </submittedName>
</protein>
<evidence type="ECO:0000256" key="1">
    <source>
        <dbReference type="SAM" id="Phobius"/>
    </source>
</evidence>
<accession>A0A9N8L5U6</accession>
<name>A0A9N8L5U6_CHRIL</name>
<feature type="transmembrane region" description="Helical" evidence="1">
    <location>
        <begin position="53"/>
        <end position="81"/>
    </location>
</feature>
<dbReference type="Proteomes" id="UP001154114">
    <property type="component" value="Chromosome 27"/>
</dbReference>
<proteinExistence type="predicted"/>
<dbReference type="EMBL" id="LR824030">
    <property type="protein sequence ID" value="CAD0206180.1"/>
    <property type="molecule type" value="Genomic_DNA"/>
</dbReference>
<reference evidence="2" key="1">
    <citation type="submission" date="2021-12" db="EMBL/GenBank/DDBJ databases">
        <authorList>
            <person name="King R."/>
        </authorList>
    </citation>
    <scope>NUCLEOTIDE SEQUENCE</scope>
</reference>
<evidence type="ECO:0000313" key="2">
    <source>
        <dbReference type="EMBL" id="CAD0206180.1"/>
    </source>
</evidence>
<keyword evidence="1" id="KW-0472">Membrane</keyword>